<keyword evidence="1" id="KW-0472">Membrane</keyword>
<dbReference type="OrthoDB" id="9445642at2759"/>
<accession>A0A8J9Y8Z1</accession>
<reference evidence="2" key="1">
    <citation type="submission" date="2021-12" db="EMBL/GenBank/DDBJ databases">
        <authorList>
            <person name="Martin H S."/>
        </authorList>
    </citation>
    <scope>NUCLEOTIDE SEQUENCE</scope>
</reference>
<dbReference type="EMBL" id="OV170223">
    <property type="protein sequence ID" value="CAH0721829.1"/>
    <property type="molecule type" value="Genomic_DNA"/>
</dbReference>
<proteinExistence type="predicted"/>
<keyword evidence="3" id="KW-1185">Reference proteome</keyword>
<keyword evidence="1" id="KW-1133">Transmembrane helix</keyword>
<organism evidence="2 3">
    <name type="scientific">Brenthis ino</name>
    <name type="common">lesser marbled fritillary</name>
    <dbReference type="NCBI Taxonomy" id="405034"/>
    <lineage>
        <taxon>Eukaryota</taxon>
        <taxon>Metazoa</taxon>
        <taxon>Ecdysozoa</taxon>
        <taxon>Arthropoda</taxon>
        <taxon>Hexapoda</taxon>
        <taxon>Insecta</taxon>
        <taxon>Pterygota</taxon>
        <taxon>Neoptera</taxon>
        <taxon>Endopterygota</taxon>
        <taxon>Lepidoptera</taxon>
        <taxon>Glossata</taxon>
        <taxon>Ditrysia</taxon>
        <taxon>Papilionoidea</taxon>
        <taxon>Nymphalidae</taxon>
        <taxon>Heliconiinae</taxon>
        <taxon>Argynnini</taxon>
        <taxon>Brenthis</taxon>
    </lineage>
</organism>
<keyword evidence="1" id="KW-0812">Transmembrane</keyword>
<dbReference type="AlphaFoldDB" id="A0A8J9Y8Z1"/>
<name>A0A8J9Y8Z1_9NEOP</name>
<feature type="non-terminal residue" evidence="2">
    <location>
        <position position="306"/>
    </location>
</feature>
<dbReference type="Proteomes" id="UP000838878">
    <property type="component" value="Chromosome 3"/>
</dbReference>
<evidence type="ECO:0000313" key="3">
    <source>
        <dbReference type="Proteomes" id="UP000838878"/>
    </source>
</evidence>
<protein>
    <submittedName>
        <fullName evidence="2">Uncharacterized protein</fullName>
    </submittedName>
</protein>
<feature type="transmembrane region" description="Helical" evidence="1">
    <location>
        <begin position="260"/>
        <end position="282"/>
    </location>
</feature>
<evidence type="ECO:0000256" key="1">
    <source>
        <dbReference type="SAM" id="Phobius"/>
    </source>
</evidence>
<gene>
    <name evidence="2" type="ORF">BINO364_LOCUS7872</name>
</gene>
<evidence type="ECO:0000313" key="2">
    <source>
        <dbReference type="EMBL" id="CAH0721829.1"/>
    </source>
</evidence>
<sequence>MVSFIHLSRAPPWRQHPGAKPPCPERPQYRAGTRPCCTMNIFHVVFVIVLFKTVSAKISGGPRGRFDNIQRKPSHHVSAHHAHYSYHPPTAIHFMCRHCANFVTYPVYHGLPPTYVYKYREHGGRFADLLTGLALYNLGRASTDHWQYTHFYPLRSDEKCSMHVIDRKHFEEVAFPCFLMSSFMERSPESFLPDPNALDITSPQIDIKPYLHHNGSTLKVTSEQECILWHNMTLNKERNIIPCALLKEYSETMKPSGIPVYVWLPSTLALVITIYTCGYCCCKRRMRKEEMPYNDTTVIGYCTRHY</sequence>